<dbReference type="EMBL" id="DS113485">
    <property type="protein sequence ID" value="EAY04112.1"/>
    <property type="molecule type" value="Genomic_DNA"/>
</dbReference>
<accession>A2ETC2</accession>
<gene>
    <name evidence="2" type="ORF">TVAG_483500</name>
</gene>
<dbReference type="VEuPathDB" id="TrichDB:TVAG_483500"/>
<protein>
    <submittedName>
        <fullName evidence="2">Uncharacterized protein</fullName>
    </submittedName>
</protein>
<name>A2ETC2_TRIV3</name>
<evidence type="ECO:0000313" key="3">
    <source>
        <dbReference type="Proteomes" id="UP000001542"/>
    </source>
</evidence>
<reference evidence="2" key="2">
    <citation type="journal article" date="2007" name="Science">
        <title>Draft genome sequence of the sexually transmitted pathogen Trichomonas vaginalis.</title>
        <authorList>
            <person name="Carlton J.M."/>
            <person name="Hirt R.P."/>
            <person name="Silva J.C."/>
            <person name="Delcher A.L."/>
            <person name="Schatz M."/>
            <person name="Zhao Q."/>
            <person name="Wortman J.R."/>
            <person name="Bidwell S.L."/>
            <person name="Alsmark U.C.M."/>
            <person name="Besteiro S."/>
            <person name="Sicheritz-Ponten T."/>
            <person name="Noel C.J."/>
            <person name="Dacks J.B."/>
            <person name="Foster P.G."/>
            <person name="Simillion C."/>
            <person name="Van de Peer Y."/>
            <person name="Miranda-Saavedra D."/>
            <person name="Barton G.J."/>
            <person name="Westrop G.D."/>
            <person name="Mueller S."/>
            <person name="Dessi D."/>
            <person name="Fiori P.L."/>
            <person name="Ren Q."/>
            <person name="Paulsen I."/>
            <person name="Zhang H."/>
            <person name="Bastida-Corcuera F.D."/>
            <person name="Simoes-Barbosa A."/>
            <person name="Brown M.T."/>
            <person name="Hayes R.D."/>
            <person name="Mukherjee M."/>
            <person name="Okumura C.Y."/>
            <person name="Schneider R."/>
            <person name="Smith A.J."/>
            <person name="Vanacova S."/>
            <person name="Villalvazo M."/>
            <person name="Haas B.J."/>
            <person name="Pertea M."/>
            <person name="Feldblyum T.V."/>
            <person name="Utterback T.R."/>
            <person name="Shu C.L."/>
            <person name="Osoegawa K."/>
            <person name="de Jong P.J."/>
            <person name="Hrdy I."/>
            <person name="Horvathova L."/>
            <person name="Zubacova Z."/>
            <person name="Dolezal P."/>
            <person name="Malik S.B."/>
            <person name="Logsdon J.M. Jr."/>
            <person name="Henze K."/>
            <person name="Gupta A."/>
            <person name="Wang C.C."/>
            <person name="Dunne R.L."/>
            <person name="Upcroft J.A."/>
            <person name="Upcroft P."/>
            <person name="White O."/>
            <person name="Salzberg S.L."/>
            <person name="Tang P."/>
            <person name="Chiu C.-H."/>
            <person name="Lee Y.-S."/>
            <person name="Embley T.M."/>
            <person name="Coombs G.H."/>
            <person name="Mottram J.C."/>
            <person name="Tachezy J."/>
            <person name="Fraser-Liggett C.M."/>
            <person name="Johnson P.J."/>
        </authorList>
    </citation>
    <scope>NUCLEOTIDE SEQUENCE [LARGE SCALE GENOMIC DNA]</scope>
    <source>
        <strain evidence="2">G3</strain>
    </source>
</reference>
<feature type="coiled-coil region" evidence="1">
    <location>
        <begin position="205"/>
        <end position="279"/>
    </location>
</feature>
<evidence type="ECO:0000256" key="1">
    <source>
        <dbReference type="SAM" id="Coils"/>
    </source>
</evidence>
<dbReference type="Proteomes" id="UP000001542">
    <property type="component" value="Unassembled WGS sequence"/>
</dbReference>
<evidence type="ECO:0000313" key="2">
    <source>
        <dbReference type="EMBL" id="EAY04112.1"/>
    </source>
</evidence>
<dbReference type="InParanoid" id="A2ETC2"/>
<feature type="coiled-coil region" evidence="1">
    <location>
        <begin position="316"/>
        <end position="343"/>
    </location>
</feature>
<dbReference type="AlphaFoldDB" id="A2ETC2"/>
<dbReference type="RefSeq" id="XP_001316335.1">
    <property type="nucleotide sequence ID" value="XM_001316300.1"/>
</dbReference>
<dbReference type="KEGG" id="tva:4761961"/>
<dbReference type="VEuPathDB" id="TrichDB:TVAGG3_0620480"/>
<proteinExistence type="predicted"/>
<organism evidence="2 3">
    <name type="scientific">Trichomonas vaginalis (strain ATCC PRA-98 / G3)</name>
    <dbReference type="NCBI Taxonomy" id="412133"/>
    <lineage>
        <taxon>Eukaryota</taxon>
        <taxon>Metamonada</taxon>
        <taxon>Parabasalia</taxon>
        <taxon>Trichomonadida</taxon>
        <taxon>Trichomonadidae</taxon>
        <taxon>Trichomonas</taxon>
    </lineage>
</organism>
<reference evidence="2" key="1">
    <citation type="submission" date="2006-10" db="EMBL/GenBank/DDBJ databases">
        <authorList>
            <person name="Amadeo P."/>
            <person name="Zhao Q."/>
            <person name="Wortman J."/>
            <person name="Fraser-Liggett C."/>
            <person name="Carlton J."/>
        </authorList>
    </citation>
    <scope>NUCLEOTIDE SEQUENCE</scope>
    <source>
        <strain evidence="2">G3</strain>
    </source>
</reference>
<keyword evidence="3" id="KW-1185">Reference proteome</keyword>
<keyword evidence="1" id="KW-0175">Coiled coil</keyword>
<sequence length="386" mass="44793">MSEENQPIFADTAPDLKDAPVVEFDERQYDMLKDNLVHQIDEFNPRIEQLKQTYEYLANSAEKGVKSIGIDIIDEIQRIRPRMESIHNTSIAVSKRIQALGLNQQTISTLAIPKQMRPVHEEFFSFKDEFDAALKNVAQLSRSVTTQYDNISDTLNGIKHIPENITKIIDEIETYRANCYNQAMEANNLKSELENTIIQTFQQTLAQFDQKTQEAEKIIDEYEAKTKNGVTKFEESTKNIEEKKEDLKNSYANLSSEIMKSINEKIDNISSNIRDYKTKSDNDYQMMHKKMSVDLDEIHILQSQDSLNTVDEYISQEKEIAEVEILTERLNRLQKQIEEIKCGNGDQTSENEPEYKDYKGIWQEKNVIFRCHSNGEFEVIESSTEE</sequence>
<dbReference type="SMR" id="A2ETC2"/>
<dbReference type="OrthoDB" id="10612755at2759"/>